<dbReference type="EMBL" id="VSSQ01013473">
    <property type="protein sequence ID" value="MPM51569.1"/>
    <property type="molecule type" value="Genomic_DNA"/>
</dbReference>
<evidence type="ECO:0000313" key="1">
    <source>
        <dbReference type="EMBL" id="MPM51569.1"/>
    </source>
</evidence>
<gene>
    <name evidence="1" type="ORF">SDC9_98318</name>
</gene>
<accession>A0A645AEF8</accession>
<name>A0A645AEF8_9ZZZZ</name>
<protein>
    <submittedName>
        <fullName evidence="1">Uncharacterized protein</fullName>
    </submittedName>
</protein>
<organism evidence="1">
    <name type="scientific">bioreactor metagenome</name>
    <dbReference type="NCBI Taxonomy" id="1076179"/>
    <lineage>
        <taxon>unclassified sequences</taxon>
        <taxon>metagenomes</taxon>
        <taxon>ecological metagenomes</taxon>
    </lineage>
</organism>
<comment type="caution">
    <text evidence="1">The sequence shown here is derived from an EMBL/GenBank/DDBJ whole genome shotgun (WGS) entry which is preliminary data.</text>
</comment>
<dbReference type="AlphaFoldDB" id="A0A645AEF8"/>
<sequence>MREAAAHGPGAVEIGGHQRAALAHKADGLGGQRVDLQDRRRAQHQLIGRADHTQAVGPDHAHAVTRADVQQLALACKPGLARIREARRNHQRATAAQAPGLLDLRQHLVGGHSEHDQIRALVELLQRGVSLHAEQLFARRIDGQHLARIAMLEQHAKQASAKFRLIFRSPHQRDRGGVQQLRYRCLGCSVFFHHG</sequence>
<proteinExistence type="predicted"/>
<reference evidence="1" key="1">
    <citation type="submission" date="2019-08" db="EMBL/GenBank/DDBJ databases">
        <authorList>
            <person name="Kucharzyk K."/>
            <person name="Murdoch R.W."/>
            <person name="Higgins S."/>
            <person name="Loffler F."/>
        </authorList>
    </citation>
    <scope>NUCLEOTIDE SEQUENCE</scope>
</reference>